<organism evidence="4 6">
    <name type="scientific">Rotaria sordida</name>
    <dbReference type="NCBI Taxonomy" id="392033"/>
    <lineage>
        <taxon>Eukaryota</taxon>
        <taxon>Metazoa</taxon>
        <taxon>Spiralia</taxon>
        <taxon>Gnathifera</taxon>
        <taxon>Rotifera</taxon>
        <taxon>Eurotatoria</taxon>
        <taxon>Bdelloidea</taxon>
        <taxon>Philodinida</taxon>
        <taxon>Philodinidae</taxon>
        <taxon>Rotaria</taxon>
    </lineage>
</organism>
<sequence>MPSIKYDPYAAQISSNIFKLTNAAPMPFEIQSIFGLFNQAALLRFFEQHQALGVDIAPFAFGMLVHAAMMLDGVELLNPDGTGFVTSMNLFIHLIGEPGTNKSGLFRVFNNSINALQKIYPSFFSKPFVEVINGKEKLTTIDLIANNETELSLFQRLSKRENVFISSDELDVINTRFGVYLAGSKDNDMKTFGSKLLCQGYDTIKNVSRTTGSSSFFIQRGSINIFGASTGNMLSSICQQYNSDIMSDGTISRYLFITTSIQKTSNDLPSEILSVQPNIVHILIVLRLLAQYKPIFVFGQHQSPINLQKLIIVPPDIEEARKNILNPIPTTEPISNLKPSVVVDIKEADVEQDGSIISAYSAIRRVIEAEHQKSLQRDAKGKPIYTPLQRAFQRKSSNKLARLAGLCQAMSYAIRLCSECINIVRFGDGLYLKEYIDDEQINWLMKFHDNVKVLIERDISMAPKYGSDQRPLFVIEKPAVHASNMLYQYNSSTISVLFDGTAINNNETTKNDNNILINNELSNDAFYEHQSILLKMTSPILIKAWFSNEITGLPFTKIFINYRRSKNKMSKLIQAVDELVQFGILKKGAKDNRHVVAARKETYLKTSPATIRGNTDMFDYLQSIGVDIDTYEHVYLSSPLPMNMELTTFAVNLIISDDDYLEYCHLFNDVRIQNEMEERLSKHMIQHKISFGRKQYYMPSLSQVVEQDNLNIDNSQEYDGDQTLTNNNDNNENNNGDNHSDNNNNDLLSTLLFIPHRSINNPSPNTISSRSENSSLSSEILNTNNTIEPQNNNFIDQTTESDNHLRNELLPLVDDIMKQLTNMLDYDPLNIEQSGSTSNMTENILDNPTSSYRNESKTNNHKQNQNRSVLANIELLSNSNNNNNNNTVLSTETTSNDTVTFLENMSSQETLKLISGLLQNKKHLLKRILDEEDNDFTTKRSRNNENEEITSPFFDMNLSGPLSSTPARTESNTIIGDNEIVDEDLQEAYQKIILNDAIVMSQSDICSKLKHIKNISKSRDNIISKLVTDGLLIKGNWFAMKKVNGSIDFLPGFLKAFPKNNPQDQLDFARLLAKYKIHYSDYKESFKKNKTDTFPRTLTAADVKHKTWLFSNVLIDFIGKNNFLNERIVLDPSAIIQENNTPPMPMKRNRKTKQRYSPSDNKK</sequence>
<evidence type="ECO:0008006" key="7">
    <source>
        <dbReference type="Google" id="ProtNLM"/>
    </source>
</evidence>
<evidence type="ECO:0000313" key="4">
    <source>
        <dbReference type="EMBL" id="CAF1577830.1"/>
    </source>
</evidence>
<dbReference type="Proteomes" id="UP000663874">
    <property type="component" value="Unassembled WGS sequence"/>
</dbReference>
<dbReference type="EMBL" id="CAJNOL010003952">
    <property type="protein sequence ID" value="CAF1577830.1"/>
    <property type="molecule type" value="Genomic_DNA"/>
</dbReference>
<feature type="compositionally biased region" description="Low complexity" evidence="1">
    <location>
        <begin position="726"/>
        <end position="746"/>
    </location>
</feature>
<proteinExistence type="predicted"/>
<evidence type="ECO:0000256" key="1">
    <source>
        <dbReference type="SAM" id="MobiDB-lite"/>
    </source>
</evidence>
<feature type="region of interest" description="Disordered" evidence="1">
    <location>
        <begin position="1137"/>
        <end position="1163"/>
    </location>
</feature>
<protein>
    <recommendedName>
        <fullName evidence="7">DUF3987 domain-containing protein</fullName>
    </recommendedName>
</protein>
<comment type="caution">
    <text evidence="4">The sequence shown here is derived from an EMBL/GenBank/DDBJ whole genome shotgun (WGS) entry which is preliminary data.</text>
</comment>
<feature type="compositionally biased region" description="Polar residues" evidence="1">
    <location>
        <begin position="714"/>
        <end position="725"/>
    </location>
</feature>
<gene>
    <name evidence="5" type="ORF">FNK824_LOCUS25847</name>
    <name evidence="4" type="ORF">JXQ802_LOCUS45891</name>
    <name evidence="2" type="ORF">PYM288_LOCUS30203</name>
    <name evidence="3" type="ORF">SEV965_LOCUS32579</name>
</gene>
<reference evidence="4" key="1">
    <citation type="submission" date="2021-02" db="EMBL/GenBank/DDBJ databases">
        <authorList>
            <person name="Nowell W R."/>
        </authorList>
    </citation>
    <scope>NUCLEOTIDE SEQUENCE</scope>
</reference>
<dbReference type="EMBL" id="CAJOBE010006196">
    <property type="protein sequence ID" value="CAF3999310.1"/>
    <property type="molecule type" value="Genomic_DNA"/>
</dbReference>
<keyword evidence="6" id="KW-1185">Reference proteome</keyword>
<dbReference type="EMBL" id="CAJNOH010002702">
    <property type="protein sequence ID" value="CAF1306751.1"/>
    <property type="molecule type" value="Genomic_DNA"/>
</dbReference>
<dbReference type="Proteomes" id="UP000663870">
    <property type="component" value="Unassembled WGS sequence"/>
</dbReference>
<name>A0A815Z2K8_9BILA</name>
<dbReference type="AlphaFoldDB" id="A0A815Z2K8"/>
<evidence type="ECO:0000313" key="3">
    <source>
        <dbReference type="EMBL" id="CAF1427532.1"/>
    </source>
</evidence>
<dbReference type="Proteomes" id="UP000663854">
    <property type="component" value="Unassembled WGS sequence"/>
</dbReference>
<dbReference type="Proteomes" id="UP000663889">
    <property type="component" value="Unassembled WGS sequence"/>
</dbReference>
<evidence type="ECO:0000313" key="2">
    <source>
        <dbReference type="EMBL" id="CAF1306751.1"/>
    </source>
</evidence>
<feature type="region of interest" description="Disordered" evidence="1">
    <location>
        <begin position="714"/>
        <end position="746"/>
    </location>
</feature>
<evidence type="ECO:0000313" key="5">
    <source>
        <dbReference type="EMBL" id="CAF3999310.1"/>
    </source>
</evidence>
<evidence type="ECO:0000313" key="6">
    <source>
        <dbReference type="Proteomes" id="UP000663870"/>
    </source>
</evidence>
<dbReference type="EMBL" id="CAJNOU010004117">
    <property type="protein sequence ID" value="CAF1427532.1"/>
    <property type="molecule type" value="Genomic_DNA"/>
</dbReference>
<accession>A0A815Z2K8</accession>